<evidence type="ECO:0000313" key="7">
    <source>
        <dbReference type="Proteomes" id="UP000623467"/>
    </source>
</evidence>
<keyword evidence="4 5" id="KW-0472">Membrane</keyword>
<proteinExistence type="predicted"/>
<accession>A0A8H7DIS1</accession>
<dbReference type="OrthoDB" id="3231000at2759"/>
<keyword evidence="2 5" id="KW-0812">Transmembrane</keyword>
<feature type="transmembrane region" description="Helical" evidence="5">
    <location>
        <begin position="370"/>
        <end position="389"/>
    </location>
</feature>
<dbReference type="SUPFAM" id="SSF144083">
    <property type="entry name" value="Magnesium transport protein CorA, transmembrane region"/>
    <property type="match status" value="1"/>
</dbReference>
<evidence type="ECO:0000256" key="5">
    <source>
        <dbReference type="SAM" id="Phobius"/>
    </source>
</evidence>
<reference evidence="6" key="1">
    <citation type="submission" date="2020-05" db="EMBL/GenBank/DDBJ databases">
        <title>Mycena genomes resolve the evolution of fungal bioluminescence.</title>
        <authorList>
            <person name="Tsai I.J."/>
        </authorList>
    </citation>
    <scope>NUCLEOTIDE SEQUENCE</scope>
    <source>
        <strain evidence="6">160909Yilan</strain>
    </source>
</reference>
<comment type="caution">
    <text evidence="6">The sequence shown here is derived from an EMBL/GenBank/DDBJ whole genome shotgun (WGS) entry which is preliminary data.</text>
</comment>
<dbReference type="EMBL" id="JACAZH010000003">
    <property type="protein sequence ID" value="KAF7372851.1"/>
    <property type="molecule type" value="Genomic_DNA"/>
</dbReference>
<evidence type="ECO:0000256" key="2">
    <source>
        <dbReference type="ARBA" id="ARBA00022692"/>
    </source>
</evidence>
<evidence type="ECO:0000313" key="6">
    <source>
        <dbReference type="EMBL" id="KAF7372851.1"/>
    </source>
</evidence>
<name>A0A8H7DIS1_9AGAR</name>
<evidence type="ECO:0000256" key="1">
    <source>
        <dbReference type="ARBA" id="ARBA00004651"/>
    </source>
</evidence>
<dbReference type="PANTHER" id="PTHR46494">
    <property type="entry name" value="CORA FAMILY METAL ION TRANSPORTER (EUROFUNG)"/>
    <property type="match status" value="1"/>
</dbReference>
<dbReference type="PANTHER" id="PTHR46494:SF1">
    <property type="entry name" value="CORA FAMILY METAL ION TRANSPORTER (EUROFUNG)"/>
    <property type="match status" value="1"/>
</dbReference>
<organism evidence="6 7">
    <name type="scientific">Mycena sanguinolenta</name>
    <dbReference type="NCBI Taxonomy" id="230812"/>
    <lineage>
        <taxon>Eukaryota</taxon>
        <taxon>Fungi</taxon>
        <taxon>Dikarya</taxon>
        <taxon>Basidiomycota</taxon>
        <taxon>Agaricomycotina</taxon>
        <taxon>Agaricomycetes</taxon>
        <taxon>Agaricomycetidae</taxon>
        <taxon>Agaricales</taxon>
        <taxon>Marasmiineae</taxon>
        <taxon>Mycenaceae</taxon>
        <taxon>Mycena</taxon>
    </lineage>
</organism>
<dbReference type="InterPro" id="IPR045863">
    <property type="entry name" value="CorA_TM1_TM2"/>
</dbReference>
<evidence type="ECO:0000256" key="3">
    <source>
        <dbReference type="ARBA" id="ARBA00022989"/>
    </source>
</evidence>
<sequence>MILKGPPFYHHRRAPGLWPWDDFHMGARLLPQDPLLLPPGAELKTNDPELVRAFYGTLFSGWENPALRALPRAGSRVFQLDVSQDKQFQLHTEATLKKEDEAHFGKYLFIDRLSKSVLEILGVQYHVDVEYFRACCDLSVSQSMGENYIQITLPFLRSRVIETRSFSSAWKPSEDLTLDFLGLYLIFGSEESTVVVYHPPVDDKPETGLLEHCQWTIRMGQEPHWRNILRNTHDEMFLVFPALWWVTYAWADALEALYLYLDHMETKVLESPSVQLTQEFHRIRICLLNYKALLEDFLKTISFVTGLKRPRRVHMEPEVHSQLESECSRLGREISRIRDGVEGRNERIKDIMNLVFSHVTIQDSTAMKQISWITMFFLPATFVAGVFGMNVSGLGADVTTLLNYVEIAIPLTVVTIWILVALLPESQARKPLWERFAWPFLLCAQSMWNLMGDIGARIHIPKPKFRKESSESLPLPVMSRRG</sequence>
<dbReference type="AlphaFoldDB" id="A0A8H7DIS1"/>
<dbReference type="GO" id="GO:0015087">
    <property type="term" value="F:cobalt ion transmembrane transporter activity"/>
    <property type="evidence" value="ECO:0007669"/>
    <property type="project" value="TreeGrafter"/>
</dbReference>
<dbReference type="GO" id="GO:0005886">
    <property type="term" value="C:plasma membrane"/>
    <property type="evidence" value="ECO:0007669"/>
    <property type="project" value="UniProtKB-SubCell"/>
</dbReference>
<dbReference type="GO" id="GO:0050897">
    <property type="term" value="F:cobalt ion binding"/>
    <property type="evidence" value="ECO:0007669"/>
    <property type="project" value="TreeGrafter"/>
</dbReference>
<keyword evidence="7" id="KW-1185">Reference proteome</keyword>
<dbReference type="GO" id="GO:0000287">
    <property type="term" value="F:magnesium ion binding"/>
    <property type="evidence" value="ECO:0007669"/>
    <property type="project" value="TreeGrafter"/>
</dbReference>
<comment type="subcellular location">
    <subcellularLocation>
        <location evidence="1">Cell membrane</location>
        <topology evidence="1">Multi-pass membrane protein</topology>
    </subcellularLocation>
</comment>
<protein>
    <submittedName>
        <fullName evidence="6">Uncharacterized protein</fullName>
    </submittedName>
</protein>
<dbReference type="GO" id="GO:0015095">
    <property type="term" value="F:magnesium ion transmembrane transporter activity"/>
    <property type="evidence" value="ECO:0007669"/>
    <property type="project" value="TreeGrafter"/>
</dbReference>
<feature type="transmembrane region" description="Helical" evidence="5">
    <location>
        <begin position="401"/>
        <end position="424"/>
    </location>
</feature>
<dbReference type="Pfam" id="PF01544">
    <property type="entry name" value="CorA"/>
    <property type="match status" value="1"/>
</dbReference>
<keyword evidence="3 5" id="KW-1133">Transmembrane helix</keyword>
<gene>
    <name evidence="6" type="ORF">MSAN_00491100</name>
</gene>
<evidence type="ECO:0000256" key="4">
    <source>
        <dbReference type="ARBA" id="ARBA00023136"/>
    </source>
</evidence>
<dbReference type="Gene3D" id="1.20.58.340">
    <property type="entry name" value="Magnesium transport protein CorA, transmembrane region"/>
    <property type="match status" value="1"/>
</dbReference>
<dbReference type="InterPro" id="IPR002523">
    <property type="entry name" value="MgTranspt_CorA/ZnTranspt_ZntB"/>
</dbReference>
<dbReference type="Proteomes" id="UP000623467">
    <property type="component" value="Unassembled WGS sequence"/>
</dbReference>